<evidence type="ECO:0000313" key="1">
    <source>
        <dbReference type="EMBL" id="KAF2573470.1"/>
    </source>
</evidence>
<comment type="caution">
    <text evidence="1">The sequence shown here is derived from an EMBL/GenBank/DDBJ whole genome shotgun (WGS) entry which is preliminary data.</text>
</comment>
<dbReference type="Proteomes" id="UP000266723">
    <property type="component" value="Unassembled WGS sequence"/>
</dbReference>
<evidence type="ECO:0000313" key="2">
    <source>
        <dbReference type="EMBL" id="KAF3563698.1"/>
    </source>
</evidence>
<reference evidence="2" key="2">
    <citation type="submission" date="2019-12" db="EMBL/GenBank/DDBJ databases">
        <authorList>
            <person name="Studholme D.J."/>
            <person name="Sarris P."/>
        </authorList>
    </citation>
    <scope>NUCLEOTIDE SEQUENCE</scope>
    <source>
        <strain evidence="2">PFS-1207/04</strain>
        <tissue evidence="2">Leaf</tissue>
    </source>
</reference>
<sequence length="90" mass="10475">MAARSHVNLFATFAINMQQFLQASSHFLPSHQSVYTNMFEIVSGYTPDIFVRDGWLLLDIVNIVPRSREHGYNQTSSYYQEDFLILESRI</sequence>
<proteinExistence type="predicted"/>
<keyword evidence="3" id="KW-1185">Reference proteome</keyword>
<reference evidence="2 3" key="3">
    <citation type="journal article" date="2020" name="BMC Genomics">
        <title>Intraspecific diversification of the crop wild relative Brassica cretica Lam. using demographic model selection.</title>
        <authorList>
            <person name="Kioukis A."/>
            <person name="Michalopoulou V.A."/>
            <person name="Briers L."/>
            <person name="Pirintsos S."/>
            <person name="Studholme D.J."/>
            <person name="Pavlidis P."/>
            <person name="Sarris P.F."/>
        </authorList>
    </citation>
    <scope>NUCLEOTIDE SEQUENCE [LARGE SCALE GENOMIC DNA]</scope>
    <source>
        <strain evidence="3">cv. PFS-1207/04</strain>
        <strain evidence="2">PFS-1207/04</strain>
    </source>
</reference>
<organism evidence="1">
    <name type="scientific">Brassica cretica</name>
    <name type="common">Mustard</name>
    <dbReference type="NCBI Taxonomy" id="69181"/>
    <lineage>
        <taxon>Eukaryota</taxon>
        <taxon>Viridiplantae</taxon>
        <taxon>Streptophyta</taxon>
        <taxon>Embryophyta</taxon>
        <taxon>Tracheophyta</taxon>
        <taxon>Spermatophyta</taxon>
        <taxon>Magnoliopsida</taxon>
        <taxon>eudicotyledons</taxon>
        <taxon>Gunneridae</taxon>
        <taxon>Pentapetalae</taxon>
        <taxon>rosids</taxon>
        <taxon>malvids</taxon>
        <taxon>Brassicales</taxon>
        <taxon>Brassicaceae</taxon>
        <taxon>Brassiceae</taxon>
        <taxon>Brassica</taxon>
    </lineage>
</organism>
<protein>
    <submittedName>
        <fullName evidence="1">Uncharacterized protein</fullName>
    </submittedName>
</protein>
<dbReference type="EMBL" id="QGKY02001015">
    <property type="protein sequence ID" value="KAF2573470.1"/>
    <property type="molecule type" value="Genomic_DNA"/>
</dbReference>
<dbReference type="EMBL" id="QGKV02000759">
    <property type="protein sequence ID" value="KAF3563698.1"/>
    <property type="molecule type" value="Genomic_DNA"/>
</dbReference>
<gene>
    <name evidence="2" type="ORF">DY000_02010856</name>
    <name evidence="1" type="ORF">F2Q70_00000102</name>
</gene>
<evidence type="ECO:0000313" key="3">
    <source>
        <dbReference type="Proteomes" id="UP000266723"/>
    </source>
</evidence>
<name>A0A3N6RM20_BRACR</name>
<reference evidence="1" key="1">
    <citation type="submission" date="2019-12" db="EMBL/GenBank/DDBJ databases">
        <title>Genome sequencing and annotation of Brassica cretica.</title>
        <authorList>
            <person name="Studholme D.J."/>
            <person name="Sarris P.F."/>
        </authorList>
    </citation>
    <scope>NUCLEOTIDE SEQUENCE</scope>
    <source>
        <strain evidence="1">PFS-102/07</strain>
        <tissue evidence="1">Leaf</tissue>
    </source>
</reference>
<dbReference type="AlphaFoldDB" id="A0A3N6RM20"/>
<accession>A0A3N6RM20</accession>